<comment type="caution">
    <text evidence="1">The sequence shown here is derived from an EMBL/GenBank/DDBJ whole genome shotgun (WGS) entry which is preliminary data.</text>
</comment>
<keyword evidence="2" id="KW-1185">Reference proteome</keyword>
<dbReference type="PANTHER" id="PTHR41913">
    <property type="entry name" value="DUF1684 DOMAIN-CONTAINING PROTEIN"/>
    <property type="match status" value="1"/>
</dbReference>
<name>A0ABP8DYD1_9MICO</name>
<accession>A0ABP8DYD1</accession>
<dbReference type="EMBL" id="BAABAU010000001">
    <property type="protein sequence ID" value="GAA4264921.1"/>
    <property type="molecule type" value="Genomic_DNA"/>
</dbReference>
<protein>
    <submittedName>
        <fullName evidence="1">DUF1684 domain-containing protein</fullName>
    </submittedName>
</protein>
<evidence type="ECO:0000313" key="2">
    <source>
        <dbReference type="Proteomes" id="UP001501594"/>
    </source>
</evidence>
<reference evidence="2" key="1">
    <citation type="journal article" date="2019" name="Int. J. Syst. Evol. Microbiol.">
        <title>The Global Catalogue of Microorganisms (GCM) 10K type strain sequencing project: providing services to taxonomists for standard genome sequencing and annotation.</title>
        <authorList>
            <consortium name="The Broad Institute Genomics Platform"/>
            <consortium name="The Broad Institute Genome Sequencing Center for Infectious Disease"/>
            <person name="Wu L."/>
            <person name="Ma J."/>
        </authorList>
    </citation>
    <scope>NUCLEOTIDE SEQUENCE [LARGE SCALE GENOMIC DNA]</scope>
    <source>
        <strain evidence="2">JCM 17442</strain>
    </source>
</reference>
<dbReference type="Pfam" id="PF07920">
    <property type="entry name" value="DUF1684"/>
    <property type="match status" value="1"/>
</dbReference>
<organism evidence="1 2">
    <name type="scientific">Frondihabitans peucedani</name>
    <dbReference type="NCBI Taxonomy" id="598626"/>
    <lineage>
        <taxon>Bacteria</taxon>
        <taxon>Bacillati</taxon>
        <taxon>Actinomycetota</taxon>
        <taxon>Actinomycetes</taxon>
        <taxon>Micrococcales</taxon>
        <taxon>Microbacteriaceae</taxon>
        <taxon>Frondihabitans</taxon>
    </lineage>
</organism>
<proteinExistence type="predicted"/>
<evidence type="ECO:0000313" key="1">
    <source>
        <dbReference type="EMBL" id="GAA4264921.1"/>
    </source>
</evidence>
<dbReference type="Proteomes" id="UP001501594">
    <property type="component" value="Unassembled WGS sequence"/>
</dbReference>
<gene>
    <name evidence="1" type="ORF">GCM10022256_05330</name>
</gene>
<dbReference type="PANTHER" id="PTHR41913:SF1">
    <property type="entry name" value="DUF1684 DOMAIN-CONTAINING PROTEIN"/>
    <property type="match status" value="1"/>
</dbReference>
<sequence length="231" mass="24467">MPGVWAPAPEGLGGLALTATAADGVEVDGAIVDGTVYIAGDDAITPSTIRFSEGVTGTVIANEEHTSYGLRVWDASSEGNQGFGTIDAFPYDPSWVITADFDPTESGTEVAILHQKDAEARQRPLPGLIRFSRDGVDYELAAFPAGEGDRLQLVFGDATNGVSTYSVGRFLFPTPNGDGTITLDFNRAVLPPCAFSYNFNCPIPPKQNRFGIAIEAGERNVLAKDGSLLHE</sequence>
<dbReference type="InterPro" id="IPR012467">
    <property type="entry name" value="DUF1684"/>
</dbReference>